<reference evidence="2 3" key="1">
    <citation type="submission" date="2024-02" db="EMBL/GenBank/DDBJ databases">
        <authorList>
            <person name="Vignale AGUSTIN F."/>
            <person name="Sosa J E."/>
            <person name="Modenutti C."/>
        </authorList>
    </citation>
    <scope>NUCLEOTIDE SEQUENCE [LARGE SCALE GENOMIC DNA]</scope>
</reference>
<dbReference type="AlphaFoldDB" id="A0ABC8SE38"/>
<comment type="caution">
    <text evidence="2">The sequence shown here is derived from an EMBL/GenBank/DDBJ whole genome shotgun (WGS) entry which is preliminary data.</text>
</comment>
<evidence type="ECO:0000313" key="3">
    <source>
        <dbReference type="Proteomes" id="UP001642360"/>
    </source>
</evidence>
<gene>
    <name evidence="2" type="ORF">ILEXP_LOCUS23869</name>
</gene>
<feature type="region of interest" description="Disordered" evidence="1">
    <location>
        <begin position="94"/>
        <end position="125"/>
    </location>
</feature>
<keyword evidence="3" id="KW-1185">Reference proteome</keyword>
<evidence type="ECO:0000313" key="2">
    <source>
        <dbReference type="EMBL" id="CAK9155459.1"/>
    </source>
</evidence>
<feature type="region of interest" description="Disordered" evidence="1">
    <location>
        <begin position="164"/>
        <end position="239"/>
    </location>
</feature>
<organism evidence="2 3">
    <name type="scientific">Ilex paraguariensis</name>
    <name type="common">yerba mate</name>
    <dbReference type="NCBI Taxonomy" id="185542"/>
    <lineage>
        <taxon>Eukaryota</taxon>
        <taxon>Viridiplantae</taxon>
        <taxon>Streptophyta</taxon>
        <taxon>Embryophyta</taxon>
        <taxon>Tracheophyta</taxon>
        <taxon>Spermatophyta</taxon>
        <taxon>Magnoliopsida</taxon>
        <taxon>eudicotyledons</taxon>
        <taxon>Gunneridae</taxon>
        <taxon>Pentapetalae</taxon>
        <taxon>asterids</taxon>
        <taxon>campanulids</taxon>
        <taxon>Aquifoliales</taxon>
        <taxon>Aquifoliaceae</taxon>
        <taxon>Ilex</taxon>
    </lineage>
</organism>
<dbReference type="Proteomes" id="UP001642360">
    <property type="component" value="Unassembled WGS sequence"/>
</dbReference>
<accession>A0ABC8SE38</accession>
<proteinExistence type="predicted"/>
<evidence type="ECO:0000256" key="1">
    <source>
        <dbReference type="SAM" id="MobiDB-lite"/>
    </source>
</evidence>
<protein>
    <submittedName>
        <fullName evidence="2">Uncharacterized protein</fullName>
    </submittedName>
</protein>
<feature type="compositionally biased region" description="Basic and acidic residues" evidence="1">
    <location>
        <begin position="187"/>
        <end position="208"/>
    </location>
</feature>
<dbReference type="EMBL" id="CAUOFW020002709">
    <property type="protein sequence ID" value="CAK9155459.1"/>
    <property type="molecule type" value="Genomic_DNA"/>
</dbReference>
<sequence>MSQRRGVGGAAPEPPGLMITGGGGGDGSLAMARRYAHIIYFFSFTSTSLLLQGTVAYNLKNGKSSATLSTELKAQAPIPLHPPLKKCKKITPTRQPRLRKLEPEEGHEDESRVVEELEKRESPTLQNGEECTECLKELREIEDIGPEEDASRRACSEWETKEPLEWGFRAPPEPPGVADLGGCRGESSCKDGGGDECHDEAVEGRDGAQWDGAAAAEEEEEVVEGGGGGYVGGDGDEEE</sequence>
<feature type="compositionally biased region" description="Basic and acidic residues" evidence="1">
    <location>
        <begin position="99"/>
        <end position="122"/>
    </location>
</feature>
<feature type="compositionally biased region" description="Gly residues" evidence="1">
    <location>
        <begin position="224"/>
        <end position="233"/>
    </location>
</feature>
<name>A0ABC8SE38_9AQUA</name>